<sequence length="219" mass="24655">MGNMTHSAKLGASQRLQCHLAVSCLVPVPNLSINLKEDGNQAAFAFINDNQRVVKLLAMFLRDPSWGHYCSHAQFNNTIQSLKPMGMGAMANTTHSPKAHTDASNAHPPRQCPLSIEEQCNMFCGIIVHPTECRAYYNCSVRYQDVLRFLEQHLVDSPYPELFNVETKQCEHFENVKCGSRREFKDASDAVITSDIVAVSCTNNIPQVTLLRRFLLMKR</sequence>
<comment type="caution">
    <text evidence="1">The sequence shown here is derived from an EMBL/GenBank/DDBJ whole genome shotgun (WGS) entry which is preliminary data.</text>
</comment>
<protein>
    <recommendedName>
        <fullName evidence="3">Chitin-binding type-2 domain-containing protein</fullName>
    </recommendedName>
</protein>
<reference evidence="1" key="2">
    <citation type="submission" date="2020-11" db="EMBL/GenBank/DDBJ databases">
        <authorList>
            <person name="McCartney M.A."/>
            <person name="Auch B."/>
            <person name="Kono T."/>
            <person name="Mallez S."/>
            <person name="Becker A."/>
            <person name="Gohl D.M."/>
            <person name="Silverstein K.A.T."/>
            <person name="Koren S."/>
            <person name="Bechman K.B."/>
            <person name="Herman A."/>
            <person name="Abrahante J.E."/>
            <person name="Garbe J."/>
        </authorList>
    </citation>
    <scope>NUCLEOTIDE SEQUENCE</scope>
    <source>
        <strain evidence="1">Duluth1</strain>
        <tissue evidence="1">Whole animal</tissue>
    </source>
</reference>
<gene>
    <name evidence="1" type="ORF">DPMN_121664</name>
</gene>
<evidence type="ECO:0008006" key="3">
    <source>
        <dbReference type="Google" id="ProtNLM"/>
    </source>
</evidence>
<evidence type="ECO:0000313" key="1">
    <source>
        <dbReference type="EMBL" id="KAH3819920.1"/>
    </source>
</evidence>
<organism evidence="1 2">
    <name type="scientific">Dreissena polymorpha</name>
    <name type="common">Zebra mussel</name>
    <name type="synonym">Mytilus polymorpha</name>
    <dbReference type="NCBI Taxonomy" id="45954"/>
    <lineage>
        <taxon>Eukaryota</taxon>
        <taxon>Metazoa</taxon>
        <taxon>Spiralia</taxon>
        <taxon>Lophotrochozoa</taxon>
        <taxon>Mollusca</taxon>
        <taxon>Bivalvia</taxon>
        <taxon>Autobranchia</taxon>
        <taxon>Heteroconchia</taxon>
        <taxon>Euheterodonta</taxon>
        <taxon>Imparidentia</taxon>
        <taxon>Neoheterodontei</taxon>
        <taxon>Myida</taxon>
        <taxon>Dreissenoidea</taxon>
        <taxon>Dreissenidae</taxon>
        <taxon>Dreissena</taxon>
    </lineage>
</organism>
<accession>A0A9D4JPM8</accession>
<reference evidence="1" key="1">
    <citation type="journal article" date="2019" name="bioRxiv">
        <title>The Genome of the Zebra Mussel, Dreissena polymorpha: A Resource for Invasive Species Research.</title>
        <authorList>
            <person name="McCartney M.A."/>
            <person name="Auch B."/>
            <person name="Kono T."/>
            <person name="Mallez S."/>
            <person name="Zhang Y."/>
            <person name="Obille A."/>
            <person name="Becker A."/>
            <person name="Abrahante J.E."/>
            <person name="Garbe J."/>
            <person name="Badalamenti J.P."/>
            <person name="Herman A."/>
            <person name="Mangelson H."/>
            <person name="Liachko I."/>
            <person name="Sullivan S."/>
            <person name="Sone E.D."/>
            <person name="Koren S."/>
            <person name="Silverstein K.A.T."/>
            <person name="Beckman K.B."/>
            <person name="Gohl D.M."/>
        </authorList>
    </citation>
    <scope>NUCLEOTIDE SEQUENCE</scope>
    <source>
        <strain evidence="1">Duluth1</strain>
        <tissue evidence="1">Whole animal</tissue>
    </source>
</reference>
<dbReference type="Proteomes" id="UP000828390">
    <property type="component" value="Unassembled WGS sequence"/>
</dbReference>
<proteinExistence type="predicted"/>
<evidence type="ECO:0000313" key="2">
    <source>
        <dbReference type="Proteomes" id="UP000828390"/>
    </source>
</evidence>
<dbReference type="EMBL" id="JAIWYP010000005">
    <property type="protein sequence ID" value="KAH3819920.1"/>
    <property type="molecule type" value="Genomic_DNA"/>
</dbReference>
<keyword evidence="2" id="KW-1185">Reference proteome</keyword>
<name>A0A9D4JPM8_DREPO</name>
<dbReference type="AlphaFoldDB" id="A0A9D4JPM8"/>
<dbReference type="Gene3D" id="2.170.140.10">
    <property type="entry name" value="Chitin binding domain"/>
    <property type="match status" value="1"/>
</dbReference>